<dbReference type="GO" id="GO:0003677">
    <property type="term" value="F:DNA binding"/>
    <property type="evidence" value="ECO:0007669"/>
    <property type="project" value="InterPro"/>
</dbReference>
<accession>G9D9Y7</accession>
<dbReference type="Gene3D" id="1.10.260.40">
    <property type="entry name" value="lambda repressor-like DNA-binding domains"/>
    <property type="match status" value="1"/>
</dbReference>
<reference evidence="3" key="2">
    <citation type="submission" date="2011-04" db="EMBL/GenBank/DDBJ databases">
        <authorList>
            <person name="Teng L.-J."/>
            <person name="Chen H.-J."/>
        </authorList>
    </citation>
    <scope>NUCLEOTIDE SEQUENCE</scope>
</reference>
<dbReference type="RefSeq" id="WP_002505294.1">
    <property type="nucleotide sequence ID" value="NZ_CP040867.1"/>
</dbReference>
<protein>
    <submittedName>
        <fullName evidence="3">Putative transcriptional regulator</fullName>
    </submittedName>
</protein>
<dbReference type="Pfam" id="PF01381">
    <property type="entry name" value="HTH_3"/>
    <property type="match status" value="1"/>
</dbReference>
<dbReference type="EMBL" id="JF808726">
    <property type="protein sequence ID" value="AEU10806.1"/>
    <property type="molecule type" value="Genomic_DNA"/>
</dbReference>
<name>G9D9Y7_STAEP</name>
<dbReference type="PROSITE" id="PS50943">
    <property type="entry name" value="HTH_CROC1"/>
    <property type="match status" value="1"/>
</dbReference>
<dbReference type="InterPro" id="IPR001387">
    <property type="entry name" value="Cro/C1-type_HTH"/>
</dbReference>
<dbReference type="InterPro" id="IPR010982">
    <property type="entry name" value="Lambda_DNA-bd_dom_sf"/>
</dbReference>
<dbReference type="SUPFAM" id="SSF47413">
    <property type="entry name" value="lambda repressor-like DNA-binding domains"/>
    <property type="match status" value="1"/>
</dbReference>
<evidence type="ECO:0000256" key="1">
    <source>
        <dbReference type="SAM" id="Coils"/>
    </source>
</evidence>
<feature type="coiled-coil region" evidence="1">
    <location>
        <begin position="197"/>
        <end position="259"/>
    </location>
</feature>
<dbReference type="SMR" id="G9D9Y7"/>
<dbReference type="CDD" id="cd00093">
    <property type="entry name" value="HTH_XRE"/>
    <property type="match status" value="1"/>
</dbReference>
<proteinExistence type="predicted"/>
<reference evidence="3" key="1">
    <citation type="journal article" date="2011" name="Antimicrob. Agents Chemother.">
        <title>Identification of fusB-Mediated Fusidic Acid Resistance Islands in Staphylococcus epidermidis Isolates.</title>
        <authorList>
            <person name="Chen H.J."/>
            <person name="Tsai J.C."/>
            <person name="Hung W.C."/>
            <person name="Tseng S.P."/>
            <person name="Hsueh P.R."/>
            <person name="Teng L.J."/>
        </authorList>
    </citation>
    <scope>NUCLEOTIDE SEQUENCE</scope>
</reference>
<feature type="domain" description="HTH cro/C1-type" evidence="2">
    <location>
        <begin position="12"/>
        <end position="74"/>
    </location>
</feature>
<dbReference type="SMART" id="SM00530">
    <property type="entry name" value="HTH_XRE"/>
    <property type="match status" value="1"/>
</dbReference>
<organism evidence="3">
    <name type="scientific">Staphylococcus epidermidis</name>
    <dbReference type="NCBI Taxonomy" id="1282"/>
    <lineage>
        <taxon>Bacteria</taxon>
        <taxon>Bacillati</taxon>
        <taxon>Bacillota</taxon>
        <taxon>Bacilli</taxon>
        <taxon>Bacillales</taxon>
        <taxon>Staphylococcaceae</taxon>
        <taxon>Staphylococcus</taxon>
    </lineage>
</organism>
<sequence>MDIDKLEVGKRIKNIRLNKSKNLREFGELISKNLKEDKNISDSIVSRWEKGVSIPSAKRLKEIADIGNVSVNYLLYGVKATYKDIHDNINTVSMKNEIMDNFERFLKYYLLYSEYNNYSIKTAELLDLLFENAGYDITTLTKDLCALVSDKRFSFYQHGVYLLLNEDFSKLHVQLYLSEFIYNLLVQITLDYPNIYIKNLVLQITETKERIKDISHKKDAYTEFEIETHLADFINHKEYKKLLDNLSQLEKKITNDNSLIDNN</sequence>
<keyword evidence="1" id="KW-0175">Coiled coil</keyword>
<evidence type="ECO:0000313" key="3">
    <source>
        <dbReference type="EMBL" id="AEU10806.1"/>
    </source>
</evidence>
<dbReference type="AlphaFoldDB" id="G9D9Y7"/>
<evidence type="ECO:0000259" key="2">
    <source>
        <dbReference type="PROSITE" id="PS50943"/>
    </source>
</evidence>